<gene>
    <name evidence="5" type="ORF">FFLO_07049</name>
</gene>
<dbReference type="SUPFAM" id="SSF53474">
    <property type="entry name" value="alpha/beta-Hydrolases"/>
    <property type="match status" value="1"/>
</dbReference>
<dbReference type="InterPro" id="IPR019826">
    <property type="entry name" value="Carboxylesterase_B_AS"/>
</dbReference>
<dbReference type="PROSITE" id="PS00122">
    <property type="entry name" value="CARBOXYLESTERASE_B_1"/>
    <property type="match status" value="1"/>
</dbReference>
<proteinExistence type="inferred from homology"/>
<comment type="caution">
    <text evidence="5">The sequence shown here is derived from an EMBL/GenBank/DDBJ whole genome shotgun (WGS) entry which is preliminary data.</text>
</comment>
<protein>
    <recommendedName>
        <fullName evidence="3">Carboxylic ester hydrolase</fullName>
        <ecNumber evidence="3">3.1.1.-</ecNumber>
    </recommendedName>
</protein>
<feature type="domain" description="Carboxylesterase type B" evidence="4">
    <location>
        <begin position="135"/>
        <end position="619"/>
    </location>
</feature>
<dbReference type="EMBL" id="JABELV010000329">
    <property type="protein sequence ID" value="KAG7527323.1"/>
    <property type="molecule type" value="Genomic_DNA"/>
</dbReference>
<organism evidence="5 6">
    <name type="scientific">Filobasidium floriforme</name>
    <dbReference type="NCBI Taxonomy" id="5210"/>
    <lineage>
        <taxon>Eukaryota</taxon>
        <taxon>Fungi</taxon>
        <taxon>Dikarya</taxon>
        <taxon>Basidiomycota</taxon>
        <taxon>Agaricomycotina</taxon>
        <taxon>Tremellomycetes</taxon>
        <taxon>Filobasidiales</taxon>
        <taxon>Filobasidiaceae</taxon>
        <taxon>Filobasidium</taxon>
    </lineage>
</organism>
<accession>A0A8K0JDR0</accession>
<evidence type="ECO:0000313" key="5">
    <source>
        <dbReference type="EMBL" id="KAG7527323.1"/>
    </source>
</evidence>
<sequence length="641" mass="70896">MTGIRFATQEVLNSRLAPFRPIVGRHRPQREKSQVDNEHDTKIIPAIQLHPDGFGYDQDDTDLGWLVERDGVRSNRLNSLPENVSDPHTMRLSTLTATLAVAATTALADGLIKLDYIQVEPVQNLTNSSGTILAKPVVAWYSIPYAAPPLGDLRFKKPQPPTVGRGKKNGTGLETLALKDYGPWCRQGPANKGESEDCLTLSIFRPQGIPNEKLPVVIWVPGGAFNTGGGKGLNVPSFVGNAPDNFIGVSINYRVRYRSLLTRLGALGGIPSTIGYNEGAINLGLQDQKMAFEWVQQYIEAFGGDPERVTLFGESAGAHSVGAHLQHAWPENERPFSKVIMNSGGPAARAWPNWTYPLYEQQAGEFFNLTGCASDFATGEKEGWQCLRELDVERVVNASVTLFRRYSPSITWPFQPVIDGEYVKQAPSESWEQGRFERVPVLTGYNTDEGTGFVPRGMNTTQEFRAFWRTLFPLATEAQLDHIEEIYPDPIAFPDGGYKETPFGVQFSRVAAAYGDYAYISTVRQNALEVARFGGQVWKYHFNKIVATDPEARKLGVAHASELSSVVGVAKSETGSKMIGYYSSFITTGNPNRDGFPEWPAYALDAQKQILFGENSVEVEEDAMRRGELDWWLSVPEIAPH</sequence>
<dbReference type="InterPro" id="IPR019819">
    <property type="entry name" value="Carboxylesterase_B_CS"/>
</dbReference>
<name>A0A8K0JDR0_9TREE</name>
<dbReference type="EC" id="3.1.1.-" evidence="3"/>
<dbReference type="InterPro" id="IPR002018">
    <property type="entry name" value="CarbesteraseB"/>
</dbReference>
<dbReference type="Pfam" id="PF00135">
    <property type="entry name" value="COesterase"/>
    <property type="match status" value="1"/>
</dbReference>
<dbReference type="PROSITE" id="PS00941">
    <property type="entry name" value="CARBOXYLESTERASE_B_2"/>
    <property type="match status" value="1"/>
</dbReference>
<comment type="similarity">
    <text evidence="1 3">Belongs to the type-B carboxylesterase/lipase family.</text>
</comment>
<dbReference type="Proteomes" id="UP000812966">
    <property type="component" value="Unassembled WGS sequence"/>
</dbReference>
<evidence type="ECO:0000259" key="4">
    <source>
        <dbReference type="Pfam" id="PF00135"/>
    </source>
</evidence>
<dbReference type="InterPro" id="IPR050654">
    <property type="entry name" value="AChE-related_enzymes"/>
</dbReference>
<dbReference type="PANTHER" id="PTHR43918">
    <property type="entry name" value="ACETYLCHOLINESTERASE"/>
    <property type="match status" value="1"/>
</dbReference>
<dbReference type="OrthoDB" id="408631at2759"/>
<reference evidence="5" key="1">
    <citation type="submission" date="2020-04" db="EMBL/GenBank/DDBJ databases">
        <title>Analysis of mating type loci in Filobasidium floriforme.</title>
        <authorList>
            <person name="Nowrousian M."/>
        </authorList>
    </citation>
    <scope>NUCLEOTIDE SEQUENCE</scope>
    <source>
        <strain evidence="5">CBS 6242</strain>
    </source>
</reference>
<dbReference type="PANTHER" id="PTHR43918:SF4">
    <property type="entry name" value="CARBOXYLIC ESTER HYDROLASE"/>
    <property type="match status" value="1"/>
</dbReference>
<evidence type="ECO:0000256" key="1">
    <source>
        <dbReference type="ARBA" id="ARBA00005964"/>
    </source>
</evidence>
<dbReference type="InterPro" id="IPR029058">
    <property type="entry name" value="AB_hydrolase_fold"/>
</dbReference>
<keyword evidence="6" id="KW-1185">Reference proteome</keyword>
<evidence type="ECO:0000256" key="2">
    <source>
        <dbReference type="ARBA" id="ARBA00022801"/>
    </source>
</evidence>
<keyword evidence="2 3" id="KW-0378">Hydrolase</keyword>
<dbReference type="GO" id="GO:0052689">
    <property type="term" value="F:carboxylic ester hydrolase activity"/>
    <property type="evidence" value="ECO:0007669"/>
    <property type="project" value="TreeGrafter"/>
</dbReference>
<dbReference type="AlphaFoldDB" id="A0A8K0JDR0"/>
<evidence type="ECO:0000256" key="3">
    <source>
        <dbReference type="RuleBase" id="RU361235"/>
    </source>
</evidence>
<evidence type="ECO:0000313" key="6">
    <source>
        <dbReference type="Proteomes" id="UP000812966"/>
    </source>
</evidence>
<dbReference type="Gene3D" id="3.40.50.1820">
    <property type="entry name" value="alpha/beta hydrolase"/>
    <property type="match status" value="1"/>
</dbReference>